<evidence type="ECO:0000256" key="4">
    <source>
        <dbReference type="ARBA" id="ARBA00022692"/>
    </source>
</evidence>
<keyword evidence="6 7" id="KW-0472">Membrane</keyword>
<feature type="transmembrane region" description="Helical" evidence="7">
    <location>
        <begin position="101"/>
        <end position="123"/>
    </location>
</feature>
<dbReference type="InterPro" id="IPR000515">
    <property type="entry name" value="MetI-like"/>
</dbReference>
<dbReference type="PANTHER" id="PTHR43744">
    <property type="entry name" value="ABC TRANSPORTER PERMEASE PROTEIN MG189-RELATED-RELATED"/>
    <property type="match status" value="1"/>
</dbReference>
<evidence type="ECO:0000256" key="6">
    <source>
        <dbReference type="ARBA" id="ARBA00023136"/>
    </source>
</evidence>
<reference evidence="10 11" key="1">
    <citation type="submission" date="2023-07" db="EMBL/GenBank/DDBJ databases">
        <title>Sequencing the genomes of 1000 actinobacteria strains.</title>
        <authorList>
            <person name="Klenk H.-P."/>
        </authorList>
    </citation>
    <scope>NUCLEOTIDE SEQUENCE [LARGE SCALE GENOMIC DNA]</scope>
    <source>
        <strain evidence="10 11">DSM 19515</strain>
    </source>
</reference>
<feature type="domain" description="ABC transmembrane type-1" evidence="9">
    <location>
        <begin position="97"/>
        <end position="288"/>
    </location>
</feature>
<proteinExistence type="inferred from homology"/>
<protein>
    <submittedName>
        <fullName evidence="10">Multiple sugar transport system permease protein</fullName>
    </submittedName>
</protein>
<comment type="caution">
    <text evidence="10">The sequence shown here is derived from an EMBL/GenBank/DDBJ whole genome shotgun (WGS) entry which is preliminary data.</text>
</comment>
<feature type="transmembrane region" description="Helical" evidence="7">
    <location>
        <begin position="268"/>
        <end position="288"/>
    </location>
</feature>
<evidence type="ECO:0000313" key="11">
    <source>
        <dbReference type="Proteomes" id="UP001230145"/>
    </source>
</evidence>
<dbReference type="Proteomes" id="UP001230145">
    <property type="component" value="Unassembled WGS sequence"/>
</dbReference>
<evidence type="ECO:0000256" key="3">
    <source>
        <dbReference type="ARBA" id="ARBA00022475"/>
    </source>
</evidence>
<evidence type="ECO:0000256" key="5">
    <source>
        <dbReference type="ARBA" id="ARBA00022989"/>
    </source>
</evidence>
<dbReference type="SUPFAM" id="SSF161098">
    <property type="entry name" value="MetI-like"/>
    <property type="match status" value="1"/>
</dbReference>
<dbReference type="InterPro" id="IPR035906">
    <property type="entry name" value="MetI-like_sf"/>
</dbReference>
<evidence type="ECO:0000256" key="1">
    <source>
        <dbReference type="ARBA" id="ARBA00004651"/>
    </source>
</evidence>
<evidence type="ECO:0000313" key="10">
    <source>
        <dbReference type="EMBL" id="MDP9833052.1"/>
    </source>
</evidence>
<organism evidence="10 11">
    <name type="scientific">Trueperella abortisuis</name>
    <dbReference type="NCBI Taxonomy" id="445930"/>
    <lineage>
        <taxon>Bacteria</taxon>
        <taxon>Bacillati</taxon>
        <taxon>Actinomycetota</taxon>
        <taxon>Actinomycetes</taxon>
        <taxon>Actinomycetales</taxon>
        <taxon>Actinomycetaceae</taxon>
        <taxon>Trueperella</taxon>
    </lineage>
</organism>
<evidence type="ECO:0000256" key="7">
    <source>
        <dbReference type="RuleBase" id="RU363032"/>
    </source>
</evidence>
<keyword evidence="5 7" id="KW-1133">Transmembrane helix</keyword>
<dbReference type="Gene3D" id="1.10.3720.10">
    <property type="entry name" value="MetI-like"/>
    <property type="match status" value="1"/>
</dbReference>
<dbReference type="RefSeq" id="WP_307635145.1">
    <property type="nucleotide sequence ID" value="NZ_JAUSQL010000001.1"/>
</dbReference>
<feature type="region of interest" description="Disordered" evidence="8">
    <location>
        <begin position="1"/>
        <end position="22"/>
    </location>
</feature>
<feature type="transmembrane region" description="Helical" evidence="7">
    <location>
        <begin position="36"/>
        <end position="58"/>
    </location>
</feature>
<feature type="transmembrane region" description="Helical" evidence="7">
    <location>
        <begin position="166"/>
        <end position="187"/>
    </location>
</feature>
<feature type="transmembrane region" description="Helical" evidence="7">
    <location>
        <begin position="132"/>
        <end position="154"/>
    </location>
</feature>
<accession>A0ABT9PK07</accession>
<dbReference type="CDD" id="cd06261">
    <property type="entry name" value="TM_PBP2"/>
    <property type="match status" value="1"/>
</dbReference>
<gene>
    <name evidence="10" type="ORF">J2S45_001731</name>
</gene>
<dbReference type="PANTHER" id="PTHR43744:SF12">
    <property type="entry name" value="ABC TRANSPORTER PERMEASE PROTEIN MG189-RELATED"/>
    <property type="match status" value="1"/>
</dbReference>
<name>A0ABT9PK07_9ACTO</name>
<dbReference type="PROSITE" id="PS50928">
    <property type="entry name" value="ABC_TM1"/>
    <property type="match status" value="1"/>
</dbReference>
<evidence type="ECO:0000259" key="9">
    <source>
        <dbReference type="PROSITE" id="PS50928"/>
    </source>
</evidence>
<comment type="subcellular location">
    <subcellularLocation>
        <location evidence="1 7">Cell membrane</location>
        <topology evidence="1 7">Multi-pass membrane protein</topology>
    </subcellularLocation>
</comment>
<evidence type="ECO:0000256" key="2">
    <source>
        <dbReference type="ARBA" id="ARBA00022448"/>
    </source>
</evidence>
<comment type="similarity">
    <text evidence="7">Belongs to the binding-protein-dependent transport system permease family.</text>
</comment>
<feature type="transmembrane region" description="Helical" evidence="7">
    <location>
        <begin position="208"/>
        <end position="230"/>
    </location>
</feature>
<sequence>MNAKVATRSASQAPVGGEPKGASISPVRLWLRRHHLLTNLVLIIGSIAMFGPFVWMVLTGFKTLPQILKDPLSIIPDPATLSNFTDAWAQAPFGRAYFNSVYIAVLVVVGAVITSAMAGYAFARIPFKGSKAVFSIVLVAQMIPKQVTLVPFYLLMAKLGWVDSHLAIIIPGILVNPFGIFLARQFVLSIPRELEEAATVDGASRFRIFWQIILPMIRPGLGALAIIVALDTWNNFLMPLILLNSTDLFTVPLLLAQFQGQFGGINTGLIMAATAVSTVPMLIVFIIGQKQIVSSLATAGLGGR</sequence>
<keyword evidence="11" id="KW-1185">Reference proteome</keyword>
<dbReference type="Pfam" id="PF00528">
    <property type="entry name" value="BPD_transp_1"/>
    <property type="match status" value="1"/>
</dbReference>
<keyword evidence="3" id="KW-1003">Cell membrane</keyword>
<keyword evidence="4 7" id="KW-0812">Transmembrane</keyword>
<keyword evidence="10" id="KW-0762">Sugar transport</keyword>
<dbReference type="EMBL" id="JAUSQL010000001">
    <property type="protein sequence ID" value="MDP9833052.1"/>
    <property type="molecule type" value="Genomic_DNA"/>
</dbReference>
<evidence type="ECO:0000256" key="8">
    <source>
        <dbReference type="SAM" id="MobiDB-lite"/>
    </source>
</evidence>
<keyword evidence="2 7" id="KW-0813">Transport</keyword>